<dbReference type="AlphaFoldDB" id="A0A813SU14"/>
<dbReference type="SMART" id="SM00494">
    <property type="entry name" value="ChtBD2"/>
    <property type="match status" value="1"/>
</dbReference>
<reference evidence="7" key="1">
    <citation type="submission" date="2021-02" db="EMBL/GenBank/DDBJ databases">
        <authorList>
            <person name="Nowell W R."/>
        </authorList>
    </citation>
    <scope>NUCLEOTIDE SEQUENCE</scope>
    <source>
        <strain evidence="7">Ploen Becks lab</strain>
    </source>
</reference>
<accession>A0A813SU14</accession>
<evidence type="ECO:0000256" key="3">
    <source>
        <dbReference type="ARBA" id="ARBA00022737"/>
    </source>
</evidence>
<dbReference type="EMBL" id="CAJNOC010000806">
    <property type="protein sequence ID" value="CAF0805383.1"/>
    <property type="molecule type" value="Genomic_DNA"/>
</dbReference>
<evidence type="ECO:0000313" key="8">
    <source>
        <dbReference type="Proteomes" id="UP000663879"/>
    </source>
</evidence>
<dbReference type="InterPro" id="IPR036508">
    <property type="entry name" value="Chitin-bd_dom_sf"/>
</dbReference>
<dbReference type="InterPro" id="IPR051940">
    <property type="entry name" value="Chitin_bind-dev_reg"/>
</dbReference>
<evidence type="ECO:0000259" key="6">
    <source>
        <dbReference type="PROSITE" id="PS50940"/>
    </source>
</evidence>
<dbReference type="GO" id="GO:0005576">
    <property type="term" value="C:extracellular region"/>
    <property type="evidence" value="ECO:0007669"/>
    <property type="project" value="InterPro"/>
</dbReference>
<feature type="domain" description="Chitin-binding type-2" evidence="6">
    <location>
        <begin position="119"/>
        <end position="180"/>
    </location>
</feature>
<name>A0A813SU14_9BILA</name>
<protein>
    <recommendedName>
        <fullName evidence="6">Chitin-binding type-2 domain-containing protein</fullName>
    </recommendedName>
</protein>
<comment type="caution">
    <text evidence="7">The sequence shown here is derived from an EMBL/GenBank/DDBJ whole genome shotgun (WGS) entry which is preliminary data.</text>
</comment>
<dbReference type="InterPro" id="IPR002557">
    <property type="entry name" value="Chitin-bd_dom"/>
</dbReference>
<dbReference type="Proteomes" id="UP000663879">
    <property type="component" value="Unassembled WGS sequence"/>
</dbReference>
<evidence type="ECO:0000256" key="2">
    <source>
        <dbReference type="ARBA" id="ARBA00022729"/>
    </source>
</evidence>
<gene>
    <name evidence="7" type="ORF">OXX778_LOCUS6689</name>
</gene>
<proteinExistence type="predicted"/>
<keyword evidence="2" id="KW-0732">Signal</keyword>
<evidence type="ECO:0000256" key="1">
    <source>
        <dbReference type="ARBA" id="ARBA00022669"/>
    </source>
</evidence>
<keyword evidence="8" id="KW-1185">Reference proteome</keyword>
<evidence type="ECO:0000313" key="7">
    <source>
        <dbReference type="EMBL" id="CAF0805383.1"/>
    </source>
</evidence>
<dbReference type="PANTHER" id="PTHR23301">
    <property type="entry name" value="CHITIN BINDING PERITROPHIN-A"/>
    <property type="match status" value="1"/>
</dbReference>
<dbReference type="Gene3D" id="3.20.20.80">
    <property type="entry name" value="Glycosidases"/>
    <property type="match status" value="1"/>
</dbReference>
<dbReference type="PROSITE" id="PS50940">
    <property type="entry name" value="CHIT_BIND_II"/>
    <property type="match status" value="1"/>
</dbReference>
<dbReference type="PANTHER" id="PTHR23301:SF0">
    <property type="entry name" value="CHITIN-BINDING TYPE-2 DOMAIN-CONTAINING PROTEIN-RELATED"/>
    <property type="match status" value="1"/>
</dbReference>
<organism evidence="7 8">
    <name type="scientific">Brachionus calyciflorus</name>
    <dbReference type="NCBI Taxonomy" id="104777"/>
    <lineage>
        <taxon>Eukaryota</taxon>
        <taxon>Metazoa</taxon>
        <taxon>Spiralia</taxon>
        <taxon>Gnathifera</taxon>
        <taxon>Rotifera</taxon>
        <taxon>Eurotatoria</taxon>
        <taxon>Monogononta</taxon>
        <taxon>Pseudotrocha</taxon>
        <taxon>Ploima</taxon>
        <taxon>Brachionidae</taxon>
        <taxon>Brachionus</taxon>
    </lineage>
</organism>
<keyword evidence="4" id="KW-1015">Disulfide bond</keyword>
<dbReference type="GO" id="GO:0008061">
    <property type="term" value="F:chitin binding"/>
    <property type="evidence" value="ECO:0007669"/>
    <property type="project" value="UniProtKB-KW"/>
</dbReference>
<keyword evidence="3" id="KW-0677">Repeat</keyword>
<dbReference type="SUPFAM" id="SSF57625">
    <property type="entry name" value="Invertebrate chitin-binding proteins"/>
    <property type="match status" value="1"/>
</dbReference>
<keyword evidence="5" id="KW-0325">Glycoprotein</keyword>
<evidence type="ECO:0000256" key="4">
    <source>
        <dbReference type="ARBA" id="ARBA00023157"/>
    </source>
</evidence>
<keyword evidence="1" id="KW-0147">Chitin-binding</keyword>
<sequence length="181" mass="20226">MPFKKTLYYELKFTSLNADDFNGQFCGQGKYPLINGVKQYLNNILNASTQPSIKTVSILTTEASTAKSTTVQKTTTKKTTTKKLTTKKTTTKKLTTKKTTTKSTTVRTSSITNLTTKNGDLCFNNDGFYPVLNTGCKEFYRCTHSGTIWQIIERFKCPSGTLFNNKTNNCDWISNVICSEG</sequence>
<dbReference type="Pfam" id="PF01607">
    <property type="entry name" value="CBM_14"/>
    <property type="match status" value="1"/>
</dbReference>
<evidence type="ECO:0000256" key="5">
    <source>
        <dbReference type="ARBA" id="ARBA00023180"/>
    </source>
</evidence>
<dbReference type="OrthoDB" id="6020543at2759"/>